<feature type="non-terminal residue" evidence="1">
    <location>
        <position position="1"/>
    </location>
</feature>
<dbReference type="EMBL" id="JAHRHJ020000005">
    <property type="protein sequence ID" value="KAH9316231.1"/>
    <property type="molecule type" value="Genomic_DNA"/>
</dbReference>
<comment type="caution">
    <text evidence="1">The sequence shown here is derived from an EMBL/GenBank/DDBJ whole genome shotgun (WGS) entry which is preliminary data.</text>
</comment>
<accession>A0AA38G4H9</accession>
<dbReference type="Proteomes" id="UP000824469">
    <property type="component" value="Unassembled WGS sequence"/>
</dbReference>
<sequence length="55" mass="6301">FEEEEPEDIQFERVCAKKEKGKMVYVVDGEEMENLNVDHSVGMHEVVDSVDACAR</sequence>
<evidence type="ECO:0000313" key="1">
    <source>
        <dbReference type="EMBL" id="KAH9316231.1"/>
    </source>
</evidence>
<evidence type="ECO:0000313" key="2">
    <source>
        <dbReference type="Proteomes" id="UP000824469"/>
    </source>
</evidence>
<protein>
    <submittedName>
        <fullName evidence="1">Uncharacterized protein</fullName>
    </submittedName>
</protein>
<dbReference type="AlphaFoldDB" id="A0AA38G4H9"/>
<keyword evidence="2" id="KW-1185">Reference proteome</keyword>
<gene>
    <name evidence="1" type="ORF">KI387_024858</name>
</gene>
<reference evidence="1 2" key="1">
    <citation type="journal article" date="2021" name="Nat. Plants">
        <title>The Taxus genome provides insights into paclitaxel biosynthesis.</title>
        <authorList>
            <person name="Xiong X."/>
            <person name="Gou J."/>
            <person name="Liao Q."/>
            <person name="Li Y."/>
            <person name="Zhou Q."/>
            <person name="Bi G."/>
            <person name="Li C."/>
            <person name="Du R."/>
            <person name="Wang X."/>
            <person name="Sun T."/>
            <person name="Guo L."/>
            <person name="Liang H."/>
            <person name="Lu P."/>
            <person name="Wu Y."/>
            <person name="Zhang Z."/>
            <person name="Ro D.K."/>
            <person name="Shang Y."/>
            <person name="Huang S."/>
            <person name="Yan J."/>
        </authorList>
    </citation>
    <scope>NUCLEOTIDE SEQUENCE [LARGE SCALE GENOMIC DNA]</scope>
    <source>
        <strain evidence="1">Ta-2019</strain>
    </source>
</reference>
<proteinExistence type="predicted"/>
<feature type="non-terminal residue" evidence="1">
    <location>
        <position position="55"/>
    </location>
</feature>
<organism evidence="1 2">
    <name type="scientific">Taxus chinensis</name>
    <name type="common">Chinese yew</name>
    <name type="synonym">Taxus wallichiana var. chinensis</name>
    <dbReference type="NCBI Taxonomy" id="29808"/>
    <lineage>
        <taxon>Eukaryota</taxon>
        <taxon>Viridiplantae</taxon>
        <taxon>Streptophyta</taxon>
        <taxon>Embryophyta</taxon>
        <taxon>Tracheophyta</taxon>
        <taxon>Spermatophyta</taxon>
        <taxon>Pinopsida</taxon>
        <taxon>Pinidae</taxon>
        <taxon>Conifers II</taxon>
        <taxon>Cupressales</taxon>
        <taxon>Taxaceae</taxon>
        <taxon>Taxus</taxon>
    </lineage>
</organism>
<name>A0AA38G4H9_TAXCH</name>